<dbReference type="Gene3D" id="2.60.40.10">
    <property type="entry name" value="Immunoglobulins"/>
    <property type="match status" value="1"/>
</dbReference>
<name>A0ABU3G3R0_9GAMM</name>
<dbReference type="PROSITE" id="PS50113">
    <property type="entry name" value="PAC"/>
    <property type="match status" value="2"/>
</dbReference>
<dbReference type="Pfam" id="PF08447">
    <property type="entry name" value="PAS_3"/>
    <property type="match status" value="1"/>
</dbReference>
<dbReference type="Pfam" id="PF00990">
    <property type="entry name" value="GGDEF"/>
    <property type="match status" value="1"/>
</dbReference>
<reference evidence="5 6" key="1">
    <citation type="submission" date="2023-07" db="EMBL/GenBank/DDBJ databases">
        <title>Novel Shewanella species isolated from Baltic Sea sediments.</title>
        <authorList>
            <person name="Martin-Rodriguez A.J."/>
        </authorList>
    </citation>
    <scope>NUCLEOTIDE SEQUENCE [LARGE SCALE GENOMIC DNA]</scope>
    <source>
        <strain evidence="5 6">SP2S1-2</strain>
    </source>
</reference>
<organism evidence="5 6">
    <name type="scientific">Shewanella scandinavica</name>
    <dbReference type="NCBI Taxonomy" id="3063538"/>
    <lineage>
        <taxon>Bacteria</taxon>
        <taxon>Pseudomonadati</taxon>
        <taxon>Pseudomonadota</taxon>
        <taxon>Gammaproteobacteria</taxon>
        <taxon>Alteromonadales</taxon>
        <taxon>Shewanellaceae</taxon>
        <taxon>Shewanella</taxon>
    </lineage>
</organism>
<feature type="domain" description="PAC" evidence="2">
    <location>
        <begin position="1009"/>
        <end position="1061"/>
    </location>
</feature>
<dbReference type="InterPro" id="IPR001633">
    <property type="entry name" value="EAL_dom"/>
</dbReference>
<dbReference type="InterPro" id="IPR000160">
    <property type="entry name" value="GGDEF_dom"/>
</dbReference>
<dbReference type="PROSITE" id="PS50883">
    <property type="entry name" value="EAL"/>
    <property type="match status" value="1"/>
</dbReference>
<dbReference type="Proteomes" id="UP001249505">
    <property type="component" value="Unassembled WGS sequence"/>
</dbReference>
<dbReference type="Gene3D" id="3.30.70.270">
    <property type="match status" value="1"/>
</dbReference>
<dbReference type="NCBIfam" id="TIGR00254">
    <property type="entry name" value="GGDEF"/>
    <property type="match status" value="1"/>
</dbReference>
<dbReference type="Pfam" id="PF13426">
    <property type="entry name" value="PAS_9"/>
    <property type="match status" value="1"/>
</dbReference>
<accession>A0ABU3G3R0</accession>
<evidence type="ECO:0000259" key="2">
    <source>
        <dbReference type="PROSITE" id="PS50113"/>
    </source>
</evidence>
<evidence type="ECO:0000313" key="6">
    <source>
        <dbReference type="Proteomes" id="UP001249505"/>
    </source>
</evidence>
<evidence type="ECO:0000259" key="1">
    <source>
        <dbReference type="PROSITE" id="PS50112"/>
    </source>
</evidence>
<dbReference type="SUPFAM" id="SSF63829">
    <property type="entry name" value="Calcium-dependent phosphotriesterase"/>
    <property type="match status" value="2"/>
</dbReference>
<evidence type="ECO:0000313" key="5">
    <source>
        <dbReference type="EMBL" id="MDT3282278.1"/>
    </source>
</evidence>
<dbReference type="InterPro" id="IPR035919">
    <property type="entry name" value="EAL_sf"/>
</dbReference>
<dbReference type="InterPro" id="IPR035965">
    <property type="entry name" value="PAS-like_dom_sf"/>
</dbReference>
<comment type="caution">
    <text evidence="5">The sequence shown here is derived from an EMBL/GenBank/DDBJ whole genome shotgun (WGS) entry which is preliminary data.</text>
</comment>
<dbReference type="PANTHER" id="PTHR44757">
    <property type="entry name" value="DIGUANYLATE CYCLASE DGCP"/>
    <property type="match status" value="1"/>
</dbReference>
<dbReference type="SUPFAM" id="SSF55785">
    <property type="entry name" value="PYP-like sensor domain (PAS domain)"/>
    <property type="match status" value="2"/>
</dbReference>
<dbReference type="CDD" id="cd01948">
    <property type="entry name" value="EAL"/>
    <property type="match status" value="1"/>
</dbReference>
<protein>
    <submittedName>
        <fullName evidence="5">EAL domain-containing protein</fullName>
    </submittedName>
</protein>
<dbReference type="InterPro" id="IPR000700">
    <property type="entry name" value="PAS-assoc_C"/>
</dbReference>
<dbReference type="PROSITE" id="PS50112">
    <property type="entry name" value="PAS"/>
    <property type="match status" value="1"/>
</dbReference>
<dbReference type="CDD" id="cd01949">
    <property type="entry name" value="GGDEF"/>
    <property type="match status" value="1"/>
</dbReference>
<feature type="domain" description="EAL" evidence="3">
    <location>
        <begin position="1235"/>
        <end position="1490"/>
    </location>
</feature>
<dbReference type="RefSeq" id="WP_311900558.1">
    <property type="nucleotide sequence ID" value="NZ_JAUOES010000027.1"/>
</dbReference>
<dbReference type="InterPro" id="IPR001610">
    <property type="entry name" value="PAC"/>
</dbReference>
<dbReference type="PROSITE" id="PS50887">
    <property type="entry name" value="GGDEF"/>
    <property type="match status" value="1"/>
</dbReference>
<feature type="domain" description="PAC" evidence="2">
    <location>
        <begin position="887"/>
        <end position="941"/>
    </location>
</feature>
<dbReference type="CDD" id="cd00130">
    <property type="entry name" value="PAS"/>
    <property type="match status" value="2"/>
</dbReference>
<dbReference type="SMART" id="SM00086">
    <property type="entry name" value="PAC"/>
    <property type="match status" value="2"/>
</dbReference>
<dbReference type="InterPro" id="IPR052155">
    <property type="entry name" value="Biofilm_reg_signaling"/>
</dbReference>
<dbReference type="SMART" id="SM00052">
    <property type="entry name" value="EAL"/>
    <property type="match status" value="1"/>
</dbReference>
<dbReference type="InterPro" id="IPR000014">
    <property type="entry name" value="PAS"/>
</dbReference>
<dbReference type="SUPFAM" id="SSF55073">
    <property type="entry name" value="Nucleotide cyclase"/>
    <property type="match status" value="1"/>
</dbReference>
<evidence type="ECO:0000259" key="3">
    <source>
        <dbReference type="PROSITE" id="PS50883"/>
    </source>
</evidence>
<dbReference type="InterPro" id="IPR029787">
    <property type="entry name" value="Nucleotide_cyclase"/>
</dbReference>
<dbReference type="InterPro" id="IPR013783">
    <property type="entry name" value="Ig-like_fold"/>
</dbReference>
<dbReference type="Gene3D" id="2.130.10.10">
    <property type="entry name" value="YVTN repeat-like/Quinoprotein amine dehydrogenase"/>
    <property type="match status" value="2"/>
</dbReference>
<keyword evidence="6" id="KW-1185">Reference proteome</keyword>
<dbReference type="InterPro" id="IPR013655">
    <property type="entry name" value="PAS_fold_3"/>
</dbReference>
<evidence type="ECO:0000259" key="4">
    <source>
        <dbReference type="PROSITE" id="PS50887"/>
    </source>
</evidence>
<dbReference type="SMART" id="SM00091">
    <property type="entry name" value="PAS"/>
    <property type="match status" value="1"/>
</dbReference>
<dbReference type="NCBIfam" id="TIGR00229">
    <property type="entry name" value="sensory_box"/>
    <property type="match status" value="2"/>
</dbReference>
<feature type="domain" description="PAS" evidence="1">
    <location>
        <begin position="938"/>
        <end position="993"/>
    </location>
</feature>
<sequence>MYEVSRHMQTKIIRTILTCFILSLTCVHSAWAGGFVQRVFTDRDGLAVTSIRGLALDDYGFVWAATEQGLYRVSNSKVRRIDKIGTESRLSDDFLTSVVNIERDKLLVSTNAAIYLYDIVQNQFTAFGSPYLFPQFPGGALVSAARKNSKTWRLLIDNGQIYEFSPSKSELRLITQLPVNRDLPWRKLLVMPNGQMLVAGTLQLELLEQNGERVFQYSWTESMGSILDMLEDSQHRIWIATGRGVYQLDQISRQIIPVLELPDWSTVIIEDAKGDLWFSSRIGLLKWSPETRQIENYQKELKAEANMETLKAMLFDDAGLMWVGGSGDGLALLASQPDFILDTYTGDEPYQLSDAMTWSVHASDEGVWLGSSSLDFIAKGSSKAFNVPIEGFNPHESIYDISAFEGHYLLLSTTSGLFVVDKDTLQGSSFSKWTHGNDDFKNKLIYKTYRDPKLKGRVWIATTTGLYFWEMGLYEPQPFDIDKSSNKFDGPKRPVIRTIYRTSDDRLWVGGKKVFGYIDSQNEFHDQRQLFNAFAAQPTVSHIEEMSPGVIWFGSYEKGLFEYHQQTGSLISLTSEWQLNCSSVFFIQKTPKSNLVGCSDSLVRQDIQTGEIAMFNQLDGLISDEMNEGAYFYSPKTGFYLGTPEGVMRLDVDRLANRITDDHVMLESVSVYYNNTTEVSLLPRNLMTIKPEANMVSFQITNLDYLDDSPIQFKYRLRYQDEESNYVLLQGESQINLAGLASGGYVLDILSQVNGIWSDKPFTYPFYVEQHWWLSQGFKGILLLLFSIIALSLAWYRQRQINTFKQMNLALTESDDRLRQSLRGSDSDLWEWHKNTQAFHLDNRGAVLGTHANEIVVSLAELPVHPQDREKALAQWDSMISGEIDRFEAEYRYQRKDGNWGWLRVRGRPVARNKHSNEIERVAGIYSDITVQRQLEDEVNLLAKAFGNTSEGVLILDVEGSIRVANYAAQQIIGIDSADLVGQSFTQFVQMNDGLASEIKQLLSDSQSWTGERELINASQQPCPVWLNVSVMQSANGKVTHYVVVFSDITERKQTEADLRRLANYDVLTGLPNRSLFSSRLLQSIQAAQQTGEKLALLFLDLDRFKHVNDSYGHSMGDALLVEASSRLQSCIASEHMLCRFGGDEFVILLRNANSIDEINHIAERLLEQIVAPFKLYGREFYISTSIGISIWPDDAVQPEAFIKNADLAMYHAKEEGRGNFQYYSSERNAQALYHLRLEADLRKAIERQEFELYYQPQIDILRNDKLIGMEALIRWKHPLDGFIRPDIFIKVAEACGLIVDIDRWVLRQACVQGAQWAKRYGSTFKLSVNISAVHFRQPDFIEDIQRILHETQMPTASLGLEITEGVLMKELHVAKDHLSRLKSLGIEVAIDDFGTGYSSLAYLRHFEVNTLKIDRSFLIDIATNKADQAIVSSIIELARNLKLNVVAEGIETVEQLEQVFSRGCYIIQGYYFAKPMCVDDFERYLETDNRIFAIEH</sequence>
<gene>
    <name evidence="5" type="ORF">Q4Q50_18535</name>
</gene>
<dbReference type="InterPro" id="IPR015943">
    <property type="entry name" value="WD40/YVTN_repeat-like_dom_sf"/>
</dbReference>
<dbReference type="Gene3D" id="3.20.20.450">
    <property type="entry name" value="EAL domain"/>
    <property type="match status" value="1"/>
</dbReference>
<dbReference type="EMBL" id="JAUOES010000027">
    <property type="protein sequence ID" value="MDT3282278.1"/>
    <property type="molecule type" value="Genomic_DNA"/>
</dbReference>
<dbReference type="PANTHER" id="PTHR44757:SF2">
    <property type="entry name" value="BIOFILM ARCHITECTURE MAINTENANCE PROTEIN MBAA"/>
    <property type="match status" value="1"/>
</dbReference>
<dbReference type="Pfam" id="PF00563">
    <property type="entry name" value="EAL"/>
    <property type="match status" value="1"/>
</dbReference>
<proteinExistence type="predicted"/>
<dbReference type="SMART" id="SM00267">
    <property type="entry name" value="GGDEF"/>
    <property type="match status" value="1"/>
</dbReference>
<dbReference type="SUPFAM" id="SSF141868">
    <property type="entry name" value="EAL domain-like"/>
    <property type="match status" value="1"/>
</dbReference>
<dbReference type="InterPro" id="IPR043128">
    <property type="entry name" value="Rev_trsase/Diguanyl_cyclase"/>
</dbReference>
<dbReference type="Gene3D" id="3.30.450.20">
    <property type="entry name" value="PAS domain"/>
    <property type="match status" value="2"/>
</dbReference>
<feature type="domain" description="GGDEF" evidence="4">
    <location>
        <begin position="1093"/>
        <end position="1226"/>
    </location>
</feature>